<evidence type="ECO:0000256" key="10">
    <source>
        <dbReference type="ARBA" id="ARBA00023303"/>
    </source>
</evidence>
<keyword evidence="10 11" id="KW-0407">Ion channel</keyword>
<gene>
    <name evidence="16" type="ORF">JXQ802_LOCUS33089</name>
    <name evidence="14" type="ORF">PYM288_LOCUS21641</name>
    <name evidence="12" type="ORF">RFH988_LOCUS16842</name>
    <name evidence="13" type="ORF">SEV965_LOCUS15986</name>
    <name evidence="15" type="ORF">ZHD862_LOCUS19645</name>
</gene>
<keyword evidence="3 11" id="KW-0894">Sodium channel</keyword>
<evidence type="ECO:0000313" key="14">
    <source>
        <dbReference type="EMBL" id="CAF1139673.1"/>
    </source>
</evidence>
<evidence type="ECO:0000256" key="8">
    <source>
        <dbReference type="ARBA" id="ARBA00023136"/>
    </source>
</evidence>
<dbReference type="OrthoDB" id="6021021at2759"/>
<dbReference type="InterPro" id="IPR001873">
    <property type="entry name" value="ENaC"/>
</dbReference>
<evidence type="ECO:0000256" key="3">
    <source>
        <dbReference type="ARBA" id="ARBA00022461"/>
    </source>
</evidence>
<keyword evidence="7 11" id="KW-0406">Ion transport</keyword>
<evidence type="ECO:0008006" key="19">
    <source>
        <dbReference type="Google" id="ProtNLM"/>
    </source>
</evidence>
<evidence type="ECO:0000313" key="12">
    <source>
        <dbReference type="EMBL" id="CAF1053154.1"/>
    </source>
</evidence>
<dbReference type="PANTHER" id="PTHR11690">
    <property type="entry name" value="AMILORIDE-SENSITIVE SODIUM CHANNEL-RELATED"/>
    <property type="match status" value="1"/>
</dbReference>
<dbReference type="EMBL" id="CAJNOT010001077">
    <property type="protein sequence ID" value="CAF1141019.1"/>
    <property type="molecule type" value="Genomic_DNA"/>
</dbReference>
<evidence type="ECO:0000256" key="9">
    <source>
        <dbReference type="ARBA" id="ARBA00023201"/>
    </source>
</evidence>
<keyword evidence="5" id="KW-1133">Transmembrane helix</keyword>
<dbReference type="GO" id="GO:0005886">
    <property type="term" value="C:plasma membrane"/>
    <property type="evidence" value="ECO:0007669"/>
    <property type="project" value="TreeGrafter"/>
</dbReference>
<dbReference type="Proteomes" id="UP000663870">
    <property type="component" value="Unassembled WGS sequence"/>
</dbReference>
<dbReference type="EMBL" id="CAJNOL010001491">
    <property type="protein sequence ID" value="CAF1369825.1"/>
    <property type="molecule type" value="Genomic_DNA"/>
</dbReference>
<comment type="similarity">
    <text evidence="11">Belongs to the amiloride-sensitive sodium channel (TC 1.A.6) family.</text>
</comment>
<keyword evidence="6" id="KW-0915">Sodium</keyword>
<evidence type="ECO:0000256" key="5">
    <source>
        <dbReference type="ARBA" id="ARBA00022989"/>
    </source>
</evidence>
<evidence type="ECO:0000313" key="17">
    <source>
        <dbReference type="Proteomes" id="UP000663854"/>
    </source>
</evidence>
<dbReference type="EMBL" id="CAJNOU010000859">
    <property type="protein sequence ID" value="CAF1103265.1"/>
    <property type="molecule type" value="Genomic_DNA"/>
</dbReference>
<dbReference type="Proteomes" id="UP000663889">
    <property type="component" value="Unassembled WGS sequence"/>
</dbReference>
<dbReference type="AlphaFoldDB" id="A0A814RXF0"/>
<dbReference type="Proteomes" id="UP000663882">
    <property type="component" value="Unassembled WGS sequence"/>
</dbReference>
<reference evidence="14" key="1">
    <citation type="submission" date="2021-02" db="EMBL/GenBank/DDBJ databases">
        <authorList>
            <person name="Nowell W R."/>
        </authorList>
    </citation>
    <scope>NUCLEOTIDE SEQUENCE</scope>
</reference>
<evidence type="ECO:0000256" key="4">
    <source>
        <dbReference type="ARBA" id="ARBA00022692"/>
    </source>
</evidence>
<keyword evidence="18" id="KW-1185">Reference proteome</keyword>
<dbReference type="GO" id="GO:0015280">
    <property type="term" value="F:ligand-gated sodium channel activity"/>
    <property type="evidence" value="ECO:0007669"/>
    <property type="project" value="TreeGrafter"/>
</dbReference>
<evidence type="ECO:0000313" key="18">
    <source>
        <dbReference type="Proteomes" id="UP000663870"/>
    </source>
</evidence>
<evidence type="ECO:0000313" key="16">
    <source>
        <dbReference type="EMBL" id="CAF1369825.1"/>
    </source>
</evidence>
<comment type="caution">
    <text evidence="14">The sequence shown here is derived from an EMBL/GenBank/DDBJ whole genome shotgun (WGS) entry which is preliminary data.</text>
</comment>
<keyword evidence="9 11" id="KW-0739">Sodium transport</keyword>
<evidence type="ECO:0000313" key="15">
    <source>
        <dbReference type="EMBL" id="CAF1141019.1"/>
    </source>
</evidence>
<evidence type="ECO:0000256" key="6">
    <source>
        <dbReference type="ARBA" id="ARBA00023053"/>
    </source>
</evidence>
<sequence>MPNMPFPAVTICNANPFRADRINETLLAYVQRHGINLTENNRWSLVTSMLVNLFNRNESDQYLNIGFQLSDTLIECSYNHINCSSYFVRSFSLAFHYCYTFNWKITTKKLFTLADVGSGISPFEGLSMTFYVPRHLNFPMAEYPDGNPALVAAWCFRCPPQCTHTHFSTEISSLAAPTPAEKAMLAEVLLNNTLNLALPTDFHENFDEYMNANYLRMTITCASEYVTIKRQEPKLSIVDTFSAIGGQTGLWIGLSILSFVEFCNFIYQQATKQFLLRRNRRQVEENRNNTIIEQK</sequence>
<dbReference type="Pfam" id="PF00858">
    <property type="entry name" value="ASC"/>
    <property type="match status" value="2"/>
</dbReference>
<evidence type="ECO:0000313" key="13">
    <source>
        <dbReference type="EMBL" id="CAF1103265.1"/>
    </source>
</evidence>
<organism evidence="14 17">
    <name type="scientific">Rotaria sordida</name>
    <dbReference type="NCBI Taxonomy" id="392033"/>
    <lineage>
        <taxon>Eukaryota</taxon>
        <taxon>Metazoa</taxon>
        <taxon>Spiralia</taxon>
        <taxon>Gnathifera</taxon>
        <taxon>Rotifera</taxon>
        <taxon>Eurotatoria</taxon>
        <taxon>Bdelloidea</taxon>
        <taxon>Philodinida</taxon>
        <taxon>Philodinidae</taxon>
        <taxon>Rotaria</taxon>
    </lineage>
</organism>
<keyword evidence="2 11" id="KW-0813">Transport</keyword>
<comment type="subcellular location">
    <subcellularLocation>
        <location evidence="1">Membrane</location>
        <topology evidence="1">Multi-pass membrane protein</topology>
    </subcellularLocation>
</comment>
<dbReference type="PANTHER" id="PTHR11690:SF248">
    <property type="entry name" value="PICKPOCKET 17, ISOFORM A"/>
    <property type="match status" value="1"/>
</dbReference>
<dbReference type="EMBL" id="CAJNOO010000876">
    <property type="protein sequence ID" value="CAF1053154.1"/>
    <property type="molecule type" value="Genomic_DNA"/>
</dbReference>
<dbReference type="PRINTS" id="PR01078">
    <property type="entry name" value="AMINACHANNEL"/>
</dbReference>
<evidence type="ECO:0000256" key="7">
    <source>
        <dbReference type="ARBA" id="ARBA00023065"/>
    </source>
</evidence>
<keyword evidence="4 11" id="KW-0812">Transmembrane</keyword>
<evidence type="ECO:0000256" key="11">
    <source>
        <dbReference type="RuleBase" id="RU000679"/>
    </source>
</evidence>
<proteinExistence type="inferred from homology"/>
<keyword evidence="8" id="KW-0472">Membrane</keyword>
<accession>A0A814RXF0</accession>
<protein>
    <recommendedName>
        <fullName evidence="19">Amiloride-sensitive sodium channel</fullName>
    </recommendedName>
</protein>
<dbReference type="Proteomes" id="UP000663864">
    <property type="component" value="Unassembled WGS sequence"/>
</dbReference>
<evidence type="ECO:0000256" key="1">
    <source>
        <dbReference type="ARBA" id="ARBA00004141"/>
    </source>
</evidence>
<dbReference type="Proteomes" id="UP000663854">
    <property type="component" value="Unassembled WGS sequence"/>
</dbReference>
<name>A0A814RXF0_9BILA</name>
<dbReference type="EMBL" id="CAJNOH010000869">
    <property type="protein sequence ID" value="CAF1139673.1"/>
    <property type="molecule type" value="Genomic_DNA"/>
</dbReference>
<dbReference type="Gene3D" id="1.10.287.770">
    <property type="entry name" value="YojJ-like"/>
    <property type="match status" value="1"/>
</dbReference>
<evidence type="ECO:0000256" key="2">
    <source>
        <dbReference type="ARBA" id="ARBA00022448"/>
    </source>
</evidence>